<dbReference type="EMBL" id="QEOB01000015">
    <property type="protein sequence ID" value="PVX76965.1"/>
    <property type="molecule type" value="Genomic_DNA"/>
</dbReference>
<evidence type="ECO:0000259" key="4">
    <source>
        <dbReference type="Pfam" id="PF00766"/>
    </source>
</evidence>
<protein>
    <submittedName>
        <fullName evidence="6">Electron transfer flavoprotein alpha subunit apoprotein</fullName>
    </submittedName>
</protein>
<dbReference type="Pfam" id="PF01012">
    <property type="entry name" value="ETF"/>
    <property type="match status" value="1"/>
</dbReference>
<evidence type="ECO:0000256" key="1">
    <source>
        <dbReference type="ARBA" id="ARBA00005817"/>
    </source>
</evidence>
<feature type="domain" description="Electron transfer flavoprotein alpha subunit C-terminal" evidence="4">
    <location>
        <begin position="210"/>
        <end position="288"/>
    </location>
</feature>
<sequence>MTTTSPSRLVALLLDELDDVQQLMRQATDALELARPQGLDVHALCVTRTHHPDLAERLQRLPLGKIVCIAVADLRDPVQAADFTSVLMRALEAQALDSGDCVCAPAGALGEEVAARLAAAFNGCALGRVQGVSLDANGVHADRAVFGGRSTVRVRSERGPWFAALRTSGAGSAPVAPATPGLPEWQEASSGPHDADEIVLVAGDAARMPVETARVVVSGGRGMQGPEGFELLAQLASRLDAALGGSLPAVDAGWVPVTHQVGQSGKFVSPAIYLAVGISGTPQHLAGVSATTRIVAINSDEEADIFRVADVGIVADWGEFLPALIARVDASRNARADAREASR</sequence>
<dbReference type="PANTHER" id="PTHR43153">
    <property type="entry name" value="ELECTRON TRANSFER FLAVOPROTEIN ALPHA"/>
    <property type="match status" value="1"/>
</dbReference>
<keyword evidence="2" id="KW-0813">Transport</keyword>
<keyword evidence="7" id="KW-1185">Reference proteome</keyword>
<evidence type="ECO:0000256" key="3">
    <source>
        <dbReference type="SAM" id="MobiDB-lite"/>
    </source>
</evidence>
<evidence type="ECO:0000313" key="6">
    <source>
        <dbReference type="EMBL" id="PVX76965.1"/>
    </source>
</evidence>
<accession>A0ABX5KF16</accession>
<feature type="domain" description="Electron transfer flavoprotein alpha/beta-subunit N-terminal" evidence="5">
    <location>
        <begin position="22"/>
        <end position="168"/>
    </location>
</feature>
<proteinExistence type="inferred from homology"/>
<dbReference type="Pfam" id="PF00766">
    <property type="entry name" value="ETF_alpha"/>
    <property type="match status" value="1"/>
</dbReference>
<dbReference type="InterPro" id="IPR014730">
    <property type="entry name" value="ETF_a/b_N"/>
</dbReference>
<dbReference type="SUPFAM" id="SSF52467">
    <property type="entry name" value="DHS-like NAD/FAD-binding domain"/>
    <property type="match status" value="1"/>
</dbReference>
<evidence type="ECO:0000259" key="5">
    <source>
        <dbReference type="Pfam" id="PF01012"/>
    </source>
</evidence>
<dbReference type="SUPFAM" id="SSF52402">
    <property type="entry name" value="Adenine nucleotide alpha hydrolases-like"/>
    <property type="match status" value="1"/>
</dbReference>
<evidence type="ECO:0000313" key="7">
    <source>
        <dbReference type="Proteomes" id="UP000245712"/>
    </source>
</evidence>
<dbReference type="RefSeq" id="WP_116612964.1">
    <property type="nucleotide sequence ID" value="NZ_QEOB01000015.1"/>
</dbReference>
<name>A0ABX5KF16_9BURK</name>
<dbReference type="InterPro" id="IPR014731">
    <property type="entry name" value="ETF_asu_C"/>
</dbReference>
<organism evidence="6 7">
    <name type="scientific">Paraburkholderia unamae</name>
    <dbReference type="NCBI Taxonomy" id="219649"/>
    <lineage>
        <taxon>Bacteria</taxon>
        <taxon>Pseudomonadati</taxon>
        <taxon>Pseudomonadota</taxon>
        <taxon>Betaproteobacteria</taxon>
        <taxon>Burkholderiales</taxon>
        <taxon>Burkholderiaceae</taxon>
        <taxon>Paraburkholderia</taxon>
    </lineage>
</organism>
<comment type="caution">
    <text evidence="6">The sequence shown here is derived from an EMBL/GenBank/DDBJ whole genome shotgun (WGS) entry which is preliminary data.</text>
</comment>
<evidence type="ECO:0000256" key="2">
    <source>
        <dbReference type="ARBA" id="ARBA00022982"/>
    </source>
</evidence>
<keyword evidence="2" id="KW-0249">Electron transport</keyword>
<feature type="region of interest" description="Disordered" evidence="3">
    <location>
        <begin position="170"/>
        <end position="190"/>
    </location>
</feature>
<dbReference type="InterPro" id="IPR029035">
    <property type="entry name" value="DHS-like_NAD/FAD-binding_dom"/>
</dbReference>
<dbReference type="InterPro" id="IPR001308">
    <property type="entry name" value="ETF_a/FixB"/>
</dbReference>
<reference evidence="6 7" key="1">
    <citation type="submission" date="2018-05" db="EMBL/GenBank/DDBJ databases">
        <title>Genomic Encyclopedia of Type Strains, Phase IV (KMG-V): Genome sequencing to study the core and pangenomes of soil and plant-associated prokaryotes.</title>
        <authorList>
            <person name="Whitman W."/>
        </authorList>
    </citation>
    <scope>NUCLEOTIDE SEQUENCE [LARGE SCALE GENOMIC DNA]</scope>
    <source>
        <strain evidence="6 7">SCZa-39</strain>
    </source>
</reference>
<dbReference type="Gene3D" id="3.40.50.620">
    <property type="entry name" value="HUPs"/>
    <property type="match status" value="1"/>
</dbReference>
<dbReference type="InterPro" id="IPR014729">
    <property type="entry name" value="Rossmann-like_a/b/a_fold"/>
</dbReference>
<gene>
    <name evidence="6" type="ORF">C7402_11524</name>
</gene>
<dbReference type="Proteomes" id="UP000245712">
    <property type="component" value="Unassembled WGS sequence"/>
</dbReference>
<comment type="similarity">
    <text evidence="1">Belongs to the ETF alpha-subunit/FixB family.</text>
</comment>
<dbReference type="PANTHER" id="PTHR43153:SF1">
    <property type="entry name" value="ELECTRON TRANSFER FLAVOPROTEIN SUBUNIT ALPHA, MITOCHONDRIAL"/>
    <property type="match status" value="1"/>
</dbReference>
<dbReference type="Gene3D" id="3.40.50.1220">
    <property type="entry name" value="TPP-binding domain"/>
    <property type="match status" value="1"/>
</dbReference>
<dbReference type="PIRSF" id="PIRSF000089">
    <property type="entry name" value="Electra_flavoP_a"/>
    <property type="match status" value="1"/>
</dbReference>